<proteinExistence type="predicted"/>
<dbReference type="SMART" id="SM00271">
    <property type="entry name" value="DnaJ"/>
    <property type="match status" value="1"/>
</dbReference>
<dbReference type="PRINTS" id="PR00625">
    <property type="entry name" value="JDOMAIN"/>
</dbReference>
<dbReference type="Gene3D" id="1.10.287.110">
    <property type="entry name" value="DnaJ domain"/>
    <property type="match status" value="1"/>
</dbReference>
<dbReference type="PANTHER" id="PTHR24074">
    <property type="entry name" value="CO-CHAPERONE PROTEIN DJLA"/>
    <property type="match status" value="1"/>
</dbReference>
<keyword evidence="3" id="KW-1185">Reference proteome</keyword>
<dbReference type="PROSITE" id="PS50076">
    <property type="entry name" value="DNAJ_2"/>
    <property type="match status" value="1"/>
</dbReference>
<dbReference type="AlphaFoldDB" id="A0A1Q9E2Y2"/>
<reference evidence="2 3" key="1">
    <citation type="submission" date="2016-02" db="EMBL/GenBank/DDBJ databases">
        <title>Genome analysis of coral dinoflagellate symbionts highlights evolutionary adaptations to a symbiotic lifestyle.</title>
        <authorList>
            <person name="Aranda M."/>
            <person name="Li Y."/>
            <person name="Liew Y.J."/>
            <person name="Baumgarten S."/>
            <person name="Simakov O."/>
            <person name="Wilson M."/>
            <person name="Piel J."/>
            <person name="Ashoor H."/>
            <person name="Bougouffa S."/>
            <person name="Bajic V.B."/>
            <person name="Ryu T."/>
            <person name="Ravasi T."/>
            <person name="Bayer T."/>
            <person name="Micklem G."/>
            <person name="Kim H."/>
            <person name="Bhak J."/>
            <person name="Lajeunesse T.C."/>
            <person name="Voolstra C.R."/>
        </authorList>
    </citation>
    <scope>NUCLEOTIDE SEQUENCE [LARGE SCALE GENOMIC DNA]</scope>
    <source>
        <strain evidence="2 3">CCMP2467</strain>
    </source>
</reference>
<comment type="caution">
    <text evidence="2">The sequence shown here is derived from an EMBL/GenBank/DDBJ whole genome shotgun (WGS) entry which is preliminary data.</text>
</comment>
<gene>
    <name evidence="2" type="primary">dnaJ</name>
    <name evidence="2" type="ORF">AK812_SmicGene15466</name>
</gene>
<evidence type="ECO:0000313" key="3">
    <source>
        <dbReference type="Proteomes" id="UP000186817"/>
    </source>
</evidence>
<protein>
    <submittedName>
        <fullName evidence="2">Chaperone protein DnaJ</fullName>
    </submittedName>
</protein>
<dbReference type="InterPro" id="IPR050817">
    <property type="entry name" value="DjlA_DnaK_co-chaperone"/>
</dbReference>
<sequence>MLRACTPRRAWVTTLQGNLYRPIFLRFVGIPPYGEDPHQVLGLCPGASAAEVRAAYLKSALRTHPDLARSSAEAAKQSEAFRRVAEAYQQLRNPRGSQASVGSAPKEGWLRFCSVSQEQAERLFRDAFNGRGLDEMLQEELRRVGLKPGVHAAAVREGIFARLLRSAQAASRLPLPQEVTDKPRPEENWPRLDVQREHFVGSDGHKWMRIYTTTRWPNGRKEEHVLEKPVYRMSAQTRPMTIAAPKSAPSRPHKLSPAECKAWIQAVAGDWQALGKAPLAVRMDPRLGVAAVKQDWRAIQFVGENLRADKSFMLQALQYSGFALQFASQALRCDREVVLEAVRKDGCSIRHAFYQAFREEFDIVKEAVANDWRALQFASTEMKKNKEIALVAIEQSWEAVRFIDEELQGNYAIMDAAVSQHGEALRFASETLRANAVLVRKAAENGWQVVAEGNEIVLQLRTEGLTWAPRPVRNP</sequence>
<dbReference type="SUPFAM" id="SSF46565">
    <property type="entry name" value="Chaperone J-domain"/>
    <property type="match status" value="1"/>
</dbReference>
<dbReference type="InterPro" id="IPR001623">
    <property type="entry name" value="DnaJ_domain"/>
</dbReference>
<dbReference type="Proteomes" id="UP000186817">
    <property type="component" value="Unassembled WGS sequence"/>
</dbReference>
<evidence type="ECO:0000313" key="2">
    <source>
        <dbReference type="EMBL" id="OLQ01759.1"/>
    </source>
</evidence>
<dbReference type="InterPro" id="IPR025197">
    <property type="entry name" value="DUF4116"/>
</dbReference>
<dbReference type="OrthoDB" id="409460at2759"/>
<evidence type="ECO:0000259" key="1">
    <source>
        <dbReference type="PROSITE" id="PS50076"/>
    </source>
</evidence>
<dbReference type="Pfam" id="PF00226">
    <property type="entry name" value="DnaJ"/>
    <property type="match status" value="1"/>
</dbReference>
<dbReference type="InterPro" id="IPR036869">
    <property type="entry name" value="J_dom_sf"/>
</dbReference>
<accession>A0A1Q9E2Y2</accession>
<dbReference type="EMBL" id="LSRX01000282">
    <property type="protein sequence ID" value="OLQ01759.1"/>
    <property type="molecule type" value="Genomic_DNA"/>
</dbReference>
<name>A0A1Q9E2Y2_SYMMI</name>
<organism evidence="2 3">
    <name type="scientific">Symbiodinium microadriaticum</name>
    <name type="common">Dinoflagellate</name>
    <name type="synonym">Zooxanthella microadriatica</name>
    <dbReference type="NCBI Taxonomy" id="2951"/>
    <lineage>
        <taxon>Eukaryota</taxon>
        <taxon>Sar</taxon>
        <taxon>Alveolata</taxon>
        <taxon>Dinophyceae</taxon>
        <taxon>Suessiales</taxon>
        <taxon>Symbiodiniaceae</taxon>
        <taxon>Symbiodinium</taxon>
    </lineage>
</organism>
<dbReference type="CDD" id="cd06257">
    <property type="entry name" value="DnaJ"/>
    <property type="match status" value="1"/>
</dbReference>
<feature type="domain" description="J" evidence="1">
    <location>
        <begin position="36"/>
        <end position="96"/>
    </location>
</feature>
<dbReference type="Pfam" id="PF13475">
    <property type="entry name" value="DUF4116"/>
    <property type="match status" value="2"/>
</dbReference>